<feature type="transmembrane region" description="Helical" evidence="6">
    <location>
        <begin position="751"/>
        <end position="774"/>
    </location>
</feature>
<proteinExistence type="predicted"/>
<evidence type="ECO:0000256" key="6">
    <source>
        <dbReference type="SAM" id="Phobius"/>
    </source>
</evidence>
<keyword evidence="4 6" id="KW-1133">Transmembrane helix</keyword>
<dbReference type="GO" id="GO:0005886">
    <property type="term" value="C:plasma membrane"/>
    <property type="evidence" value="ECO:0007669"/>
    <property type="project" value="UniProtKB-SubCell"/>
</dbReference>
<feature type="domain" description="ABC3 transporter permease C-terminal" evidence="7">
    <location>
        <begin position="659"/>
        <end position="766"/>
    </location>
</feature>
<protein>
    <submittedName>
        <fullName evidence="8">Peptide ABC transporter permease</fullName>
    </submittedName>
</protein>
<name>A0A177KX83_9BACI</name>
<sequence length="784" mass="88047">MFLKIVKNDCYRKKIITVTVFVFITLAVLLGASATNIIANLIQSMSELQERAVPADITQMHSGKYDPAEIHKFTEEQRENIAMQETMVLLNFDGSNIHFGQNQTMAGTIQDISFVVQNKKFDFILDLNNEKLEVKEGEVAVPIYFMEQYDLKIGDTITVKSGGYQKEFVISDYARDYEMNSSFTSSKRFVINQADYDEMLIKQTGELEYLIEFKLNENGDSQAVQTAYIEAGLPANGPTIGGKIFLLFNAMSDAAVAMFIILISILLIIIASLCIRLTFLATIDEDLREIGVMKAIGISKKDIKKVYLNKYRVLSVVAGIIGYLLSFVVVNLFNGNMRLYISSDLSGNLKYVLSLIAPLFVYFMIVMYCKKVLKSIDKISAVEALRSDIMERGKNRKNSFPLLKNKFFSTNIYMGLRDVWKRFKLYRLLFFIFVVCTFIVIIPLNIYNTMNSPEFSTYMGIGKSDMRIDLRRTDTITEDFKKLQEELQNDSDIEKYAAYITSSYQVKNAEGSWDYINIEIGDFSVFPLNYLEGRAPKGEGEISLSFANASKDGLNKKVGDEVVVNVAGTERTVKVVGIYQDITNGGKTAKADTSLGLNEDAVLWYIVSMDVAQGVNIREKMDYYQNTYDSAQVNDIKEYTQQTLGNIIDQMITIVIGGITIAVIIVVLITALFLKMLLSKDMSQIAIMRSVGLTSKNIKRQYMAGTLMVLILGIILGVLASDYLGEFLVSMAMSSMGAARIQFVHIAWQTWLLCPLVLIVVVGFTISVCCKVTVEDDLSVALRS</sequence>
<dbReference type="PANTHER" id="PTHR30287">
    <property type="entry name" value="MEMBRANE COMPONENT OF PREDICTED ABC SUPERFAMILY METABOLITE UPTAKE TRANSPORTER"/>
    <property type="match status" value="1"/>
</dbReference>
<gene>
    <name evidence="8" type="ORF">AWH48_01850</name>
</gene>
<feature type="transmembrane region" description="Helical" evidence="6">
    <location>
        <begin position="702"/>
        <end position="721"/>
    </location>
</feature>
<dbReference type="AlphaFoldDB" id="A0A177KX83"/>
<evidence type="ECO:0000256" key="1">
    <source>
        <dbReference type="ARBA" id="ARBA00004651"/>
    </source>
</evidence>
<feature type="domain" description="ABC3 transporter permease C-terminal" evidence="7">
    <location>
        <begin position="261"/>
        <end position="366"/>
    </location>
</feature>
<feature type="transmembrane region" description="Helical" evidence="6">
    <location>
        <begin position="351"/>
        <end position="369"/>
    </location>
</feature>
<dbReference type="InterPro" id="IPR003838">
    <property type="entry name" value="ABC3_permease_C"/>
</dbReference>
<feature type="transmembrane region" description="Helical" evidence="6">
    <location>
        <begin position="425"/>
        <end position="447"/>
    </location>
</feature>
<dbReference type="Proteomes" id="UP000077271">
    <property type="component" value="Unassembled WGS sequence"/>
</dbReference>
<keyword evidence="3 6" id="KW-0812">Transmembrane</keyword>
<comment type="subcellular location">
    <subcellularLocation>
        <location evidence="1">Cell membrane</location>
        <topology evidence="1">Multi-pass membrane protein</topology>
    </subcellularLocation>
</comment>
<organism evidence="8 9">
    <name type="scientific">Domibacillus aminovorans</name>
    <dbReference type="NCBI Taxonomy" id="29332"/>
    <lineage>
        <taxon>Bacteria</taxon>
        <taxon>Bacillati</taxon>
        <taxon>Bacillota</taxon>
        <taxon>Bacilli</taxon>
        <taxon>Bacillales</taxon>
        <taxon>Bacillaceae</taxon>
        <taxon>Domibacillus</taxon>
    </lineage>
</organism>
<reference evidence="8 9" key="1">
    <citation type="submission" date="2016-01" db="EMBL/GenBank/DDBJ databases">
        <title>Investigation of taxonomic status of Bacillus aminovorans.</title>
        <authorList>
            <person name="Verma A."/>
            <person name="Pal Y."/>
            <person name="Krishnamurthi S."/>
        </authorList>
    </citation>
    <scope>NUCLEOTIDE SEQUENCE [LARGE SCALE GENOMIC DNA]</scope>
    <source>
        <strain evidence="8 9">DSM 4337</strain>
    </source>
</reference>
<keyword evidence="5 6" id="KW-0472">Membrane</keyword>
<dbReference type="PANTHER" id="PTHR30287:SF2">
    <property type="entry name" value="BLL1001 PROTEIN"/>
    <property type="match status" value="1"/>
</dbReference>
<evidence type="ECO:0000313" key="9">
    <source>
        <dbReference type="Proteomes" id="UP000077271"/>
    </source>
</evidence>
<accession>A0A177KX83</accession>
<evidence type="ECO:0000256" key="3">
    <source>
        <dbReference type="ARBA" id="ARBA00022692"/>
    </source>
</evidence>
<dbReference type="EMBL" id="LQWZ01000012">
    <property type="protein sequence ID" value="OAH57787.1"/>
    <property type="molecule type" value="Genomic_DNA"/>
</dbReference>
<feature type="transmembrane region" description="Helical" evidence="6">
    <location>
        <begin position="254"/>
        <end position="279"/>
    </location>
</feature>
<evidence type="ECO:0000259" key="7">
    <source>
        <dbReference type="Pfam" id="PF02687"/>
    </source>
</evidence>
<evidence type="ECO:0000256" key="2">
    <source>
        <dbReference type="ARBA" id="ARBA00022475"/>
    </source>
</evidence>
<dbReference type="RefSeq" id="WP_018392926.1">
    <property type="nucleotide sequence ID" value="NZ_LQWZ01000012.1"/>
</dbReference>
<feature type="transmembrane region" description="Helical" evidence="6">
    <location>
        <begin position="311"/>
        <end position="331"/>
    </location>
</feature>
<evidence type="ECO:0000256" key="4">
    <source>
        <dbReference type="ARBA" id="ARBA00022989"/>
    </source>
</evidence>
<dbReference type="Pfam" id="PF02687">
    <property type="entry name" value="FtsX"/>
    <property type="match status" value="2"/>
</dbReference>
<keyword evidence="2" id="KW-1003">Cell membrane</keyword>
<comment type="caution">
    <text evidence="8">The sequence shown here is derived from an EMBL/GenBank/DDBJ whole genome shotgun (WGS) entry which is preliminary data.</text>
</comment>
<evidence type="ECO:0000256" key="5">
    <source>
        <dbReference type="ARBA" id="ARBA00023136"/>
    </source>
</evidence>
<dbReference type="OrthoDB" id="9766372at2"/>
<dbReference type="InterPro" id="IPR038766">
    <property type="entry name" value="Membrane_comp_ABC_pdt"/>
</dbReference>
<feature type="transmembrane region" description="Helical" evidence="6">
    <location>
        <begin position="651"/>
        <end position="674"/>
    </location>
</feature>
<evidence type="ECO:0000313" key="8">
    <source>
        <dbReference type="EMBL" id="OAH57787.1"/>
    </source>
</evidence>